<proteinExistence type="predicted"/>
<dbReference type="GeneID" id="92180193"/>
<feature type="transmembrane region" description="Helical" evidence="5">
    <location>
        <begin position="49"/>
        <end position="67"/>
    </location>
</feature>
<dbReference type="Proteomes" id="UP001388673">
    <property type="component" value="Unassembled WGS sequence"/>
</dbReference>
<dbReference type="RefSeq" id="XP_066803547.1">
    <property type="nucleotide sequence ID" value="XM_066946046.1"/>
</dbReference>
<comment type="subcellular location">
    <subcellularLocation>
        <location evidence="1">Membrane</location>
        <topology evidence="1">Multi-pass membrane protein</topology>
    </subcellularLocation>
</comment>
<dbReference type="KEGG" id="kne:92180193"/>
<name>A0AAW0YSZ6_9TREE</name>
<protein>
    <recommendedName>
        <fullName evidence="8">DUF423-domain-containing protein</fullName>
    </recommendedName>
</protein>
<feature type="transmembrane region" description="Helical" evidence="5">
    <location>
        <begin position="73"/>
        <end position="97"/>
    </location>
</feature>
<accession>A0AAW0YSZ6</accession>
<evidence type="ECO:0000256" key="5">
    <source>
        <dbReference type="SAM" id="Phobius"/>
    </source>
</evidence>
<organism evidence="6 7">
    <name type="scientific">Kwoniella newhampshirensis</name>
    <dbReference type="NCBI Taxonomy" id="1651941"/>
    <lineage>
        <taxon>Eukaryota</taxon>
        <taxon>Fungi</taxon>
        <taxon>Dikarya</taxon>
        <taxon>Basidiomycota</taxon>
        <taxon>Agaricomycotina</taxon>
        <taxon>Tremellomycetes</taxon>
        <taxon>Tremellales</taxon>
        <taxon>Cryptococcaceae</taxon>
        <taxon>Kwoniella</taxon>
    </lineage>
</organism>
<keyword evidence="4 5" id="KW-0472">Membrane</keyword>
<evidence type="ECO:0000256" key="3">
    <source>
        <dbReference type="ARBA" id="ARBA00022989"/>
    </source>
</evidence>
<feature type="transmembrane region" description="Helical" evidence="5">
    <location>
        <begin position="6"/>
        <end position="28"/>
    </location>
</feature>
<evidence type="ECO:0000256" key="4">
    <source>
        <dbReference type="ARBA" id="ARBA00023136"/>
    </source>
</evidence>
<gene>
    <name evidence="6" type="ORF">IAR55_002935</name>
</gene>
<evidence type="ECO:0000256" key="1">
    <source>
        <dbReference type="ARBA" id="ARBA00004141"/>
    </source>
</evidence>
<dbReference type="GO" id="GO:0016020">
    <property type="term" value="C:membrane"/>
    <property type="evidence" value="ECO:0007669"/>
    <property type="project" value="UniProtKB-SubCell"/>
</dbReference>
<evidence type="ECO:0000313" key="7">
    <source>
        <dbReference type="Proteomes" id="UP001388673"/>
    </source>
</evidence>
<evidence type="ECO:0008006" key="8">
    <source>
        <dbReference type="Google" id="ProtNLM"/>
    </source>
</evidence>
<evidence type="ECO:0000313" key="6">
    <source>
        <dbReference type="EMBL" id="KAK8858706.1"/>
    </source>
</evidence>
<dbReference type="InterPro" id="IPR006696">
    <property type="entry name" value="DUF423"/>
</dbReference>
<dbReference type="PANTHER" id="PTHR43461:SF1">
    <property type="entry name" value="TRANSMEMBRANE PROTEIN 256"/>
    <property type="match status" value="1"/>
</dbReference>
<dbReference type="EMBL" id="JBCAWK010000005">
    <property type="protein sequence ID" value="KAK8858706.1"/>
    <property type="molecule type" value="Genomic_DNA"/>
</dbReference>
<dbReference type="Pfam" id="PF04241">
    <property type="entry name" value="DUF423"/>
    <property type="match status" value="1"/>
</dbReference>
<sequence length="118" mass="12298">MNPATVFRSGALLTAAGISFGAFGSHGLRTIKPPVSDRQISSFNTASSYFIYNGLALLAISFHPGLVSGVKRYRYAAGMILGGAVVFSGSIFALVLARDRFRFLGPITPVGGLAMIAG</sequence>
<reference evidence="6 7" key="1">
    <citation type="journal article" date="2024" name="bioRxiv">
        <title>Comparative genomics of Cryptococcus and Kwoniella reveals pathogenesis evolution and contrasting karyotype dynamics via intercentromeric recombination or chromosome fusion.</title>
        <authorList>
            <person name="Coelho M.A."/>
            <person name="David-Palma M."/>
            <person name="Shea T."/>
            <person name="Bowers K."/>
            <person name="McGinley-Smith S."/>
            <person name="Mohammad A.W."/>
            <person name="Gnirke A."/>
            <person name="Yurkov A.M."/>
            <person name="Nowrousian M."/>
            <person name="Sun S."/>
            <person name="Cuomo C.A."/>
            <person name="Heitman J."/>
        </authorList>
    </citation>
    <scope>NUCLEOTIDE SEQUENCE [LARGE SCALE GENOMIC DNA]</scope>
    <source>
        <strain evidence="6 7">CBS 13917</strain>
    </source>
</reference>
<keyword evidence="2 5" id="KW-0812">Transmembrane</keyword>
<keyword evidence="7" id="KW-1185">Reference proteome</keyword>
<dbReference type="AlphaFoldDB" id="A0AAW0YSZ6"/>
<comment type="caution">
    <text evidence="6">The sequence shown here is derived from an EMBL/GenBank/DDBJ whole genome shotgun (WGS) entry which is preliminary data.</text>
</comment>
<evidence type="ECO:0000256" key="2">
    <source>
        <dbReference type="ARBA" id="ARBA00022692"/>
    </source>
</evidence>
<keyword evidence="3 5" id="KW-1133">Transmembrane helix</keyword>
<dbReference type="PANTHER" id="PTHR43461">
    <property type="entry name" value="TRANSMEMBRANE PROTEIN 256"/>
    <property type="match status" value="1"/>
</dbReference>